<dbReference type="PANTHER" id="PTHR44379:SF6">
    <property type="entry name" value="BLR6046 PROTEIN"/>
    <property type="match status" value="1"/>
</dbReference>
<accession>A0ABS8DSG7</accession>
<keyword evidence="2" id="KW-0479">Metal-binding</keyword>
<dbReference type="Pfam" id="PF01799">
    <property type="entry name" value="Fer2_2"/>
    <property type="match status" value="1"/>
</dbReference>
<evidence type="ECO:0000256" key="1">
    <source>
        <dbReference type="ARBA" id="ARBA00022714"/>
    </source>
</evidence>
<reference evidence="7 8" key="1">
    <citation type="journal article" date="2021" name="Sci. Rep.">
        <title>Genome analysis of a halophilic bacterium Halomonas malpeensis YU-PRIM-29(T) reveals its exopolysaccharide and pigment producing capabilities.</title>
        <authorList>
            <person name="Athmika"/>
            <person name="Ghate S.D."/>
            <person name="Arun A.B."/>
            <person name="Rao S.S."/>
            <person name="Kumar S.T.A."/>
            <person name="Kandiyil M.K."/>
            <person name="Saptami K."/>
            <person name="Rekha P.D."/>
        </authorList>
    </citation>
    <scope>NUCLEOTIDE SEQUENCE [LARGE SCALE GENOMIC DNA]</scope>
    <source>
        <strain evidence="8">prim 29</strain>
    </source>
</reference>
<dbReference type="InterPro" id="IPR051452">
    <property type="entry name" value="Diverse_Oxidoreductases"/>
</dbReference>
<dbReference type="PROSITE" id="PS51085">
    <property type="entry name" value="2FE2S_FER_2"/>
    <property type="match status" value="1"/>
</dbReference>
<evidence type="ECO:0000256" key="5">
    <source>
        <dbReference type="ARBA" id="ARBA00023014"/>
    </source>
</evidence>
<name>A0ABS8DSG7_9GAMM</name>
<dbReference type="SUPFAM" id="SSF54292">
    <property type="entry name" value="2Fe-2S ferredoxin-like"/>
    <property type="match status" value="1"/>
</dbReference>
<dbReference type="InterPro" id="IPR036884">
    <property type="entry name" value="2Fe-2S-bd_dom_sf"/>
</dbReference>
<dbReference type="PROSITE" id="PS00197">
    <property type="entry name" value="2FE2S_FER_1"/>
    <property type="match status" value="1"/>
</dbReference>
<keyword evidence="8" id="KW-1185">Reference proteome</keyword>
<comment type="caution">
    <text evidence="7">The sequence shown here is derived from an EMBL/GenBank/DDBJ whole genome shotgun (WGS) entry which is preliminary data.</text>
</comment>
<dbReference type="InterPro" id="IPR012675">
    <property type="entry name" value="Beta-grasp_dom_sf"/>
</dbReference>
<dbReference type="SUPFAM" id="SSF47741">
    <property type="entry name" value="CO dehydrogenase ISP C-domain like"/>
    <property type="match status" value="1"/>
</dbReference>
<evidence type="ECO:0000256" key="2">
    <source>
        <dbReference type="ARBA" id="ARBA00022723"/>
    </source>
</evidence>
<dbReference type="EMBL" id="WHVL01000003">
    <property type="protein sequence ID" value="MCB8889176.1"/>
    <property type="molecule type" value="Genomic_DNA"/>
</dbReference>
<dbReference type="InterPro" id="IPR006058">
    <property type="entry name" value="2Fe2S_fd_BS"/>
</dbReference>
<dbReference type="Gene3D" id="3.10.20.30">
    <property type="match status" value="1"/>
</dbReference>
<dbReference type="InterPro" id="IPR001041">
    <property type="entry name" value="2Fe-2S_ferredoxin-type"/>
</dbReference>
<keyword evidence="5" id="KW-0411">Iron-sulfur</keyword>
<proteinExistence type="predicted"/>
<evidence type="ECO:0000313" key="8">
    <source>
        <dbReference type="Proteomes" id="UP001319882"/>
    </source>
</evidence>
<dbReference type="InterPro" id="IPR036010">
    <property type="entry name" value="2Fe-2S_ferredoxin-like_sf"/>
</dbReference>
<keyword evidence="3" id="KW-0560">Oxidoreductase</keyword>
<sequence length="161" mass="16911">MTLTLKVNGQEHSLHVPRETSLLAVLRNDLALNGPKYGCGLGECGACSVLVDGIAARACVLSVAAVNGREVTTLDGLAQGDRLDPVQQAFIDAQAAQCGYCLNGMILSVRSLLNHTPVPSEAQIIAALDHNLCRCGTHLEILDAARRAIDLDAAQRGDLDG</sequence>
<dbReference type="InterPro" id="IPR002888">
    <property type="entry name" value="2Fe-2S-bd"/>
</dbReference>
<evidence type="ECO:0000313" key="7">
    <source>
        <dbReference type="EMBL" id="MCB8889176.1"/>
    </source>
</evidence>
<evidence type="ECO:0000259" key="6">
    <source>
        <dbReference type="PROSITE" id="PS51085"/>
    </source>
</evidence>
<keyword evidence="4" id="KW-0408">Iron</keyword>
<protein>
    <submittedName>
        <fullName evidence="7">(2Fe-2S)-binding protein</fullName>
    </submittedName>
</protein>
<dbReference type="Pfam" id="PF00111">
    <property type="entry name" value="Fer2"/>
    <property type="match status" value="1"/>
</dbReference>
<evidence type="ECO:0000256" key="4">
    <source>
        <dbReference type="ARBA" id="ARBA00023004"/>
    </source>
</evidence>
<dbReference type="CDD" id="cd00207">
    <property type="entry name" value="fer2"/>
    <property type="match status" value="1"/>
</dbReference>
<feature type="domain" description="2Fe-2S ferredoxin-type" evidence="6">
    <location>
        <begin position="1"/>
        <end position="77"/>
    </location>
</feature>
<keyword evidence="1" id="KW-0001">2Fe-2S</keyword>
<dbReference type="RefSeq" id="WP_227389851.1">
    <property type="nucleotide sequence ID" value="NZ_JBHSCJ010000004.1"/>
</dbReference>
<dbReference type="PANTHER" id="PTHR44379">
    <property type="entry name" value="OXIDOREDUCTASE WITH IRON-SULFUR SUBUNIT"/>
    <property type="match status" value="1"/>
</dbReference>
<organism evidence="7 8">
    <name type="scientific">Vreelandella malpeensis</name>
    <dbReference type="NCBI Taxonomy" id="1172368"/>
    <lineage>
        <taxon>Bacteria</taxon>
        <taxon>Pseudomonadati</taxon>
        <taxon>Pseudomonadota</taxon>
        <taxon>Gammaproteobacteria</taxon>
        <taxon>Oceanospirillales</taxon>
        <taxon>Halomonadaceae</taxon>
        <taxon>Vreelandella</taxon>
    </lineage>
</organism>
<evidence type="ECO:0000256" key="3">
    <source>
        <dbReference type="ARBA" id="ARBA00023002"/>
    </source>
</evidence>
<dbReference type="Gene3D" id="1.10.150.120">
    <property type="entry name" value="[2Fe-2S]-binding domain"/>
    <property type="match status" value="1"/>
</dbReference>
<gene>
    <name evidence="7" type="ORF">GEV37_08645</name>
</gene>
<dbReference type="Proteomes" id="UP001319882">
    <property type="component" value="Unassembled WGS sequence"/>
</dbReference>